<evidence type="ECO:0000313" key="1">
    <source>
        <dbReference type="EMBL" id="GBG13688.1"/>
    </source>
</evidence>
<dbReference type="PROSITE" id="PS51257">
    <property type="entry name" value="PROKAR_LIPOPROTEIN"/>
    <property type="match status" value="1"/>
</dbReference>
<keyword evidence="2" id="KW-1185">Reference proteome</keyword>
<sequence>MLFRSLKYRVAVFLCIVLACIATLTVTLRWASQAHLNRDMANQAYLNAKQQLRAQVAEEAEMARDLPRYRQLQQRGLIGEENRKAWIDHLSYIAARHHWQPIEYEFDQPQIVKDASSGLQLSSSVMRLHLLLMHEEALLQLFAALPSQQLAPVIPRKCTIVTTQELHHELDAHCEFQWITFSESKAAI</sequence>
<organism evidence="1 2">
    <name type="scientific">Novimethylophilus kurashikiensis</name>
    <dbReference type="NCBI Taxonomy" id="1825523"/>
    <lineage>
        <taxon>Bacteria</taxon>
        <taxon>Pseudomonadati</taxon>
        <taxon>Pseudomonadota</taxon>
        <taxon>Betaproteobacteria</taxon>
        <taxon>Nitrosomonadales</taxon>
        <taxon>Methylophilaceae</taxon>
        <taxon>Novimethylophilus</taxon>
    </lineage>
</organism>
<dbReference type="Proteomes" id="UP000245081">
    <property type="component" value="Unassembled WGS sequence"/>
</dbReference>
<dbReference type="AlphaFoldDB" id="A0A2R5F807"/>
<accession>A0A2R5F807</accession>
<evidence type="ECO:0000313" key="2">
    <source>
        <dbReference type="Proteomes" id="UP000245081"/>
    </source>
</evidence>
<reference evidence="1 2" key="1">
    <citation type="journal article" date="2018" name="Environ. Microbiol.">
        <title>Isolation and genomic characterization of Novimethylophilus kurashikiensis gen. nov. sp. nov., a new lanthanide-dependent methylotrophic species of Methylophilaceae.</title>
        <authorList>
            <person name="Lv H."/>
            <person name="Sahin N."/>
            <person name="Tani A."/>
        </authorList>
    </citation>
    <scope>NUCLEOTIDE SEQUENCE [LARGE SCALE GENOMIC DNA]</scope>
    <source>
        <strain evidence="1 2">La2-4</strain>
    </source>
</reference>
<comment type="caution">
    <text evidence="1">The sequence shown here is derived from an EMBL/GenBank/DDBJ whole genome shotgun (WGS) entry which is preliminary data.</text>
</comment>
<name>A0A2R5F807_9PROT</name>
<gene>
    <name evidence="1" type="ORF">NMK_1239</name>
</gene>
<protein>
    <submittedName>
        <fullName evidence="1">Uncharacterized protein</fullName>
    </submittedName>
</protein>
<proteinExistence type="predicted"/>
<dbReference type="EMBL" id="BDOQ01000003">
    <property type="protein sequence ID" value="GBG13688.1"/>
    <property type="molecule type" value="Genomic_DNA"/>
</dbReference>